<dbReference type="RefSeq" id="XP_010795376.1">
    <property type="nucleotide sequence ID" value="XM_010797074.1"/>
</dbReference>
<evidence type="ECO:0000313" key="6">
    <source>
        <dbReference type="RefSeq" id="XP_010795376.1"/>
    </source>
</evidence>
<dbReference type="KEGG" id="ncc:104967576"/>
<dbReference type="Gene3D" id="2.60.120.200">
    <property type="match status" value="1"/>
</dbReference>
<keyword evidence="2" id="KW-0677">Repeat</keyword>
<feature type="compositionally biased region" description="Pro residues" evidence="3">
    <location>
        <begin position="1"/>
        <end position="10"/>
    </location>
</feature>
<dbReference type="SMART" id="SM00210">
    <property type="entry name" value="TSPN"/>
    <property type="match status" value="1"/>
</dbReference>
<evidence type="ECO:0000256" key="2">
    <source>
        <dbReference type="ARBA" id="ARBA00022737"/>
    </source>
</evidence>
<dbReference type="InterPro" id="IPR013320">
    <property type="entry name" value="ConA-like_dom_sf"/>
</dbReference>
<name>A0A6I9Q5D0_9TELE</name>
<proteinExistence type="predicted"/>
<evidence type="ECO:0000313" key="5">
    <source>
        <dbReference type="Proteomes" id="UP000504611"/>
    </source>
</evidence>
<accession>A0A6I9Q5D0</accession>
<evidence type="ECO:0000256" key="3">
    <source>
        <dbReference type="SAM" id="MobiDB-lite"/>
    </source>
</evidence>
<evidence type="ECO:0000256" key="1">
    <source>
        <dbReference type="ARBA" id="ARBA00022729"/>
    </source>
</evidence>
<feature type="region of interest" description="Disordered" evidence="3">
    <location>
        <begin position="1"/>
        <end position="62"/>
    </location>
</feature>
<protein>
    <submittedName>
        <fullName evidence="6">Uncharacterized protein col14a1a</fullName>
    </submittedName>
</protein>
<organism evidence="5 6">
    <name type="scientific">Notothenia coriiceps</name>
    <name type="common">black rockcod</name>
    <dbReference type="NCBI Taxonomy" id="8208"/>
    <lineage>
        <taxon>Eukaryota</taxon>
        <taxon>Metazoa</taxon>
        <taxon>Chordata</taxon>
        <taxon>Craniata</taxon>
        <taxon>Vertebrata</taxon>
        <taxon>Euteleostomi</taxon>
        <taxon>Actinopterygii</taxon>
        <taxon>Neopterygii</taxon>
        <taxon>Teleostei</taxon>
        <taxon>Neoteleostei</taxon>
        <taxon>Acanthomorphata</taxon>
        <taxon>Eupercaria</taxon>
        <taxon>Perciformes</taxon>
        <taxon>Notothenioidei</taxon>
        <taxon>Nototheniidae</taxon>
        <taxon>Notothenia</taxon>
    </lineage>
</organism>
<reference evidence="6" key="1">
    <citation type="submission" date="2025-08" db="UniProtKB">
        <authorList>
            <consortium name="RefSeq"/>
        </authorList>
    </citation>
    <scope>IDENTIFICATION</scope>
    <source>
        <tissue evidence="6">Muscle</tissue>
    </source>
</reference>
<dbReference type="InterPro" id="IPR048287">
    <property type="entry name" value="TSPN-like_N"/>
</dbReference>
<sequence length="427" mass="46349">MPLPSRPPNLPDGSTAVTAPQGADPLPVGAAGASAQTSCPPDSPGGVEPASPSVCRTRAGSPAADSLDVFRKRSIFNFNRRTSSGYFSFEGDSLPDSPLSPKAVTADRATQTPSPTGQVLKHALQRVAEAHGGGLGTRVQHGRSLSPSSTQQRNAARDMQREEVGRELRRIGDEFNRHLLLRGAVEIGSLRSPMATLYLHPEGLPSDYTISLMLRLLPETPQEPFALWEILNKDKEPLVGLILDNSEKTLTFFNYDYKGDFQTVAFEGTEIQKIFHGSFHKLHVTISKTSVKVVLDCSAVEEKPVSAAGNITTDGVEILGRLVRSRGSRDNSAPFQLQMFDIICSTSWASRDKCCELPALRVEEQCPSLPHACTCSQDSKGPPGPSGPPYSLLPLPYCFQWKHIWKEFSPSTLLETSECDAAAILQQ</sequence>
<evidence type="ECO:0000259" key="4">
    <source>
        <dbReference type="SMART" id="SM00210"/>
    </source>
</evidence>
<keyword evidence="1" id="KW-0732">Signal</keyword>
<dbReference type="OrthoDB" id="8441539at2759"/>
<feature type="region of interest" description="Disordered" evidence="3">
    <location>
        <begin position="134"/>
        <end position="162"/>
    </location>
</feature>
<dbReference type="SUPFAM" id="SSF49899">
    <property type="entry name" value="Concanavalin A-like lectins/glucanases"/>
    <property type="match status" value="1"/>
</dbReference>
<feature type="domain" description="Thrombospondin-like N-terminal" evidence="4">
    <location>
        <begin position="168"/>
        <end position="346"/>
    </location>
</feature>
<dbReference type="CTD" id="321298"/>
<gene>
    <name evidence="6" type="primary">col14a1a</name>
</gene>
<feature type="compositionally biased region" description="Polar residues" evidence="3">
    <location>
        <begin position="143"/>
        <end position="154"/>
    </location>
</feature>
<dbReference type="AlphaFoldDB" id="A0A6I9Q5D0"/>
<keyword evidence="5" id="KW-1185">Reference proteome</keyword>
<dbReference type="Proteomes" id="UP000504611">
    <property type="component" value="Unplaced"/>
</dbReference>